<accession>A0A1J5Q5I6</accession>
<organism evidence="1">
    <name type="scientific">mine drainage metagenome</name>
    <dbReference type="NCBI Taxonomy" id="410659"/>
    <lineage>
        <taxon>unclassified sequences</taxon>
        <taxon>metagenomes</taxon>
        <taxon>ecological metagenomes</taxon>
    </lineage>
</organism>
<gene>
    <name evidence="1" type="ORF">GALL_456450</name>
</gene>
<reference evidence="1" key="1">
    <citation type="submission" date="2016-10" db="EMBL/GenBank/DDBJ databases">
        <title>Sequence of Gallionella enrichment culture.</title>
        <authorList>
            <person name="Poehlein A."/>
            <person name="Muehling M."/>
            <person name="Daniel R."/>
        </authorList>
    </citation>
    <scope>NUCLEOTIDE SEQUENCE</scope>
</reference>
<dbReference type="AlphaFoldDB" id="A0A1J5Q5I6"/>
<dbReference type="EMBL" id="MLJW01003153">
    <property type="protein sequence ID" value="OIQ72723.1"/>
    <property type="molecule type" value="Genomic_DNA"/>
</dbReference>
<evidence type="ECO:0000313" key="1">
    <source>
        <dbReference type="EMBL" id="OIQ72723.1"/>
    </source>
</evidence>
<sequence length="187" mass="19393">MRVQPDLAQALPDAVFDQVAQADAVAARVGKRRVGGTALAEFGVHLDHRANINHQHKRRAALTGWQGAGVAFGLAAGAQQAIIKAFGVTSGFEFFGLQAKRALPVAVNAPGAGGAVAMAEGDRALEHVVLLRRGMRGGHAQQRAQVDDEALRSRQLAGAHAAPAGNESPGCVSCGSVWVFHQPDGAQ</sequence>
<protein>
    <submittedName>
        <fullName evidence="1">Uncharacterized protein</fullName>
    </submittedName>
</protein>
<proteinExistence type="predicted"/>
<comment type="caution">
    <text evidence="1">The sequence shown here is derived from an EMBL/GenBank/DDBJ whole genome shotgun (WGS) entry which is preliminary data.</text>
</comment>
<name>A0A1J5Q5I6_9ZZZZ</name>